<keyword evidence="3" id="KW-1185">Reference proteome</keyword>
<dbReference type="AlphaFoldDB" id="A0A136IJ90"/>
<feature type="non-terminal residue" evidence="2">
    <location>
        <position position="84"/>
    </location>
</feature>
<dbReference type="EMBL" id="KQ964302">
    <property type="protein sequence ID" value="KXJ85023.1"/>
    <property type="molecule type" value="Genomic_DNA"/>
</dbReference>
<protein>
    <submittedName>
        <fullName evidence="2">Uncharacterized protein</fullName>
    </submittedName>
</protein>
<evidence type="ECO:0000256" key="1">
    <source>
        <dbReference type="SAM" id="MobiDB-lite"/>
    </source>
</evidence>
<gene>
    <name evidence="2" type="ORF">Micbo1qcDRAFT_169747</name>
</gene>
<sequence length="84" mass="9228">MYSTSYGTNAERNKSAWLDRRRRAPSSCTNQRTHVTRLCTQVFGLGPGVSSTSFGLMTLLWISIGLTSGEAGPGRPFISITQWC</sequence>
<proteinExistence type="predicted"/>
<reference evidence="3" key="1">
    <citation type="submission" date="2016-02" db="EMBL/GenBank/DDBJ databases">
        <title>Draft genome sequence of Microdochium bolleyi, a fungal endophyte of beachgrass.</title>
        <authorList>
            <consortium name="DOE Joint Genome Institute"/>
            <person name="David A.S."/>
            <person name="May G."/>
            <person name="Haridas S."/>
            <person name="Lim J."/>
            <person name="Wang M."/>
            <person name="Labutti K."/>
            <person name="Lipzen A."/>
            <person name="Barry K."/>
            <person name="Grigoriev I.V."/>
        </authorList>
    </citation>
    <scope>NUCLEOTIDE SEQUENCE [LARGE SCALE GENOMIC DNA]</scope>
    <source>
        <strain evidence="3">J235TASD1</strain>
    </source>
</reference>
<name>A0A136IJ90_9PEZI</name>
<accession>A0A136IJ90</accession>
<feature type="region of interest" description="Disordered" evidence="1">
    <location>
        <begin position="1"/>
        <end position="24"/>
    </location>
</feature>
<dbReference type="InParanoid" id="A0A136IJ90"/>
<evidence type="ECO:0000313" key="2">
    <source>
        <dbReference type="EMBL" id="KXJ85023.1"/>
    </source>
</evidence>
<feature type="compositionally biased region" description="Polar residues" evidence="1">
    <location>
        <begin position="1"/>
        <end position="10"/>
    </location>
</feature>
<organism evidence="2 3">
    <name type="scientific">Microdochium bolleyi</name>
    <dbReference type="NCBI Taxonomy" id="196109"/>
    <lineage>
        <taxon>Eukaryota</taxon>
        <taxon>Fungi</taxon>
        <taxon>Dikarya</taxon>
        <taxon>Ascomycota</taxon>
        <taxon>Pezizomycotina</taxon>
        <taxon>Sordariomycetes</taxon>
        <taxon>Xylariomycetidae</taxon>
        <taxon>Xylariales</taxon>
        <taxon>Microdochiaceae</taxon>
        <taxon>Microdochium</taxon>
    </lineage>
</organism>
<evidence type="ECO:0000313" key="3">
    <source>
        <dbReference type="Proteomes" id="UP000070501"/>
    </source>
</evidence>
<dbReference type="Proteomes" id="UP000070501">
    <property type="component" value="Unassembled WGS sequence"/>
</dbReference>